<gene>
    <name evidence="1" type="ORF">VNO77_26989</name>
</gene>
<dbReference type="EMBL" id="JAYMYQ010000006">
    <property type="protein sequence ID" value="KAK7323512.1"/>
    <property type="molecule type" value="Genomic_DNA"/>
</dbReference>
<proteinExistence type="predicted"/>
<sequence>MANWIPTRRRAPKLAYDEEIRVTNSSGGSKLGTSLSRLLTVLKPQDAAIPRMPHANEFSVHLIPDMTLPL</sequence>
<comment type="caution">
    <text evidence="1">The sequence shown here is derived from an EMBL/GenBank/DDBJ whole genome shotgun (WGS) entry which is preliminary data.</text>
</comment>
<accession>A0AAN9KW43</accession>
<keyword evidence="2" id="KW-1185">Reference proteome</keyword>
<dbReference type="AlphaFoldDB" id="A0AAN9KW43"/>
<dbReference type="Proteomes" id="UP001367508">
    <property type="component" value="Unassembled WGS sequence"/>
</dbReference>
<evidence type="ECO:0000313" key="2">
    <source>
        <dbReference type="Proteomes" id="UP001367508"/>
    </source>
</evidence>
<organism evidence="1 2">
    <name type="scientific">Canavalia gladiata</name>
    <name type="common">Sword bean</name>
    <name type="synonym">Dolichos gladiatus</name>
    <dbReference type="NCBI Taxonomy" id="3824"/>
    <lineage>
        <taxon>Eukaryota</taxon>
        <taxon>Viridiplantae</taxon>
        <taxon>Streptophyta</taxon>
        <taxon>Embryophyta</taxon>
        <taxon>Tracheophyta</taxon>
        <taxon>Spermatophyta</taxon>
        <taxon>Magnoliopsida</taxon>
        <taxon>eudicotyledons</taxon>
        <taxon>Gunneridae</taxon>
        <taxon>Pentapetalae</taxon>
        <taxon>rosids</taxon>
        <taxon>fabids</taxon>
        <taxon>Fabales</taxon>
        <taxon>Fabaceae</taxon>
        <taxon>Papilionoideae</taxon>
        <taxon>50 kb inversion clade</taxon>
        <taxon>NPAAA clade</taxon>
        <taxon>indigoferoid/millettioid clade</taxon>
        <taxon>Phaseoleae</taxon>
        <taxon>Canavalia</taxon>
    </lineage>
</organism>
<evidence type="ECO:0000313" key="1">
    <source>
        <dbReference type="EMBL" id="KAK7323512.1"/>
    </source>
</evidence>
<protein>
    <submittedName>
        <fullName evidence="1">Uncharacterized protein</fullName>
    </submittedName>
</protein>
<reference evidence="1 2" key="1">
    <citation type="submission" date="2024-01" db="EMBL/GenBank/DDBJ databases">
        <title>The genomes of 5 underutilized Papilionoideae crops provide insights into root nodulation and disease resistanc.</title>
        <authorList>
            <person name="Jiang F."/>
        </authorList>
    </citation>
    <scope>NUCLEOTIDE SEQUENCE [LARGE SCALE GENOMIC DNA]</scope>
    <source>
        <strain evidence="1">LVBAO_FW01</strain>
        <tissue evidence="1">Leaves</tissue>
    </source>
</reference>
<name>A0AAN9KW43_CANGL</name>